<dbReference type="SUPFAM" id="SSF48208">
    <property type="entry name" value="Six-hairpin glycosidases"/>
    <property type="match status" value="1"/>
</dbReference>
<dbReference type="CDD" id="cd00161">
    <property type="entry name" value="beta-trefoil_Ricin-like"/>
    <property type="match status" value="1"/>
</dbReference>
<dbReference type="RefSeq" id="WP_209342840.1">
    <property type="nucleotide sequence ID" value="NZ_JAGIQL010000110.1"/>
</dbReference>
<dbReference type="SUPFAM" id="SSF50370">
    <property type="entry name" value="Ricin B-like lectins"/>
    <property type="match status" value="2"/>
</dbReference>
<dbReference type="PANTHER" id="PTHR31151">
    <property type="entry name" value="PROLINE-TRNA LIGASE (DUF1680)"/>
    <property type="match status" value="1"/>
</dbReference>
<dbReference type="PANTHER" id="PTHR31151:SF0">
    <property type="entry name" value="PROLINE-TRNA LIGASE (DUF1680)"/>
    <property type="match status" value="1"/>
</dbReference>
<dbReference type="PROSITE" id="PS50231">
    <property type="entry name" value="RICIN_B_LECTIN"/>
    <property type="match status" value="2"/>
</dbReference>
<proteinExistence type="predicted"/>
<dbReference type="Proteomes" id="UP000670475">
    <property type="component" value="Unassembled WGS sequence"/>
</dbReference>
<dbReference type="Pfam" id="PF20736">
    <property type="entry name" value="Glyco_hydro127M"/>
    <property type="match status" value="1"/>
</dbReference>
<dbReference type="GO" id="GO:0005975">
    <property type="term" value="P:carbohydrate metabolic process"/>
    <property type="evidence" value="ECO:0007669"/>
    <property type="project" value="InterPro"/>
</dbReference>
<reference evidence="2" key="1">
    <citation type="submission" date="2021-03" db="EMBL/GenBank/DDBJ databases">
        <title>Whole genome sequence of Streptomyces bomunensis MMS17-BM035.</title>
        <authorList>
            <person name="Lee J.H."/>
        </authorList>
    </citation>
    <scope>NUCLEOTIDE SEQUENCE</scope>
    <source>
        <strain evidence="2">MMS17-BM035</strain>
    </source>
</reference>
<evidence type="ECO:0000313" key="2">
    <source>
        <dbReference type="EMBL" id="MBP0460338.1"/>
    </source>
</evidence>
<dbReference type="InterPro" id="IPR008928">
    <property type="entry name" value="6-hairpin_glycosidase_sf"/>
</dbReference>
<feature type="domain" description="Ricin B lectin" evidence="1">
    <location>
        <begin position="758"/>
        <end position="893"/>
    </location>
</feature>
<organism evidence="2 3">
    <name type="scientific">Streptomyces montanisoli</name>
    <dbReference type="NCBI Taxonomy" id="2798581"/>
    <lineage>
        <taxon>Bacteria</taxon>
        <taxon>Bacillati</taxon>
        <taxon>Actinomycetota</taxon>
        <taxon>Actinomycetes</taxon>
        <taxon>Kitasatosporales</taxon>
        <taxon>Streptomycetaceae</taxon>
        <taxon>Streptomyces</taxon>
    </lineage>
</organism>
<keyword evidence="2" id="KW-0378">Hydrolase</keyword>
<dbReference type="Pfam" id="PF14200">
    <property type="entry name" value="RicinB_lectin_2"/>
    <property type="match status" value="3"/>
</dbReference>
<evidence type="ECO:0000313" key="3">
    <source>
        <dbReference type="Proteomes" id="UP000670475"/>
    </source>
</evidence>
<gene>
    <name evidence="2" type="ORF">JFN87_23000</name>
</gene>
<sequence>MSVTRRQAITGGAAVAGAIVLGGSATGPAAAAGGPRYPANRAPLQPAAFLRLPPGAVRADGWLATQLAHQVDGLCGHYPEVSHFLDYDATGWIHPDLGGWEEVPYWLRGFVDLAYTTGDTAALGTAAKWVNGVLATQASDGYFGPSALRTSLSGHVDLWPHMPMLHALRSFAEYSGDGRVVPFLTRFFAYVNAQPAAVFSDGWGTWRWGDTVDVVYWLYNRTGDAFLLDLVRRIHANSARWVDGVASPHNVNFAQGFREPAQYWVLSGSASDRAATYTDYAAVQGGYGQFPGGGFAGDENMRAGFGDPRQGFETCGIVEYMLSHEILTRITGDPVWGDRTEELAFNMLPASLDPEGRGTHYITSANSVDLDNTAKTQGQFANNWAMQSYRAGVDQYRCCPHNYGMGWPYYTEEMWLATGDGGLCAALHGPCTVTAAVGDGTRVTIAEATGYPFSDTLTFTLSLPQPVAFPLVLRIPGWCDSPELRVNGAATPSGAGPRHTRVERTWRDGDTVTLRLPAQPRVLTWPAQHNAVSVGYGALGFSLAITENWVRTGGSAQFPEYDVHAGSAWNYGLTPAQDLSVSTGGDIGDPFTAAGAPLRITARAQRIDAWQADSQHVVTPLQDGPVASSAPVEQVTLIPMGAARLRVTSFPETGGTRQWQADGGAPFRIQNRNSGKVLGVDGMSMSDSANVVQFADTGTADHLWRLLDAGGGLYKVLNVNSGKLLAVDRMSTADSARVVQFEDSGTDDHLWQLVDSGTGYLRLRNKNSGKVLAVDGMSKADSAQVVQFADTGTADHDWRLLPDGRVRVENANSGKVLAVDGMSTADSARVVQYTDNGTADHLWTFLPDADGWLRVRNENSGKVLGVDGMSTADSAQVVQFADNGTADHQWRLVCGPGGVLRIQNRNSGKVLAVHDASTADSANVEQFQDNGTPDHLWRLR</sequence>
<dbReference type="InterPro" id="IPR049046">
    <property type="entry name" value="Beta-AFase-like_GH127_middle"/>
</dbReference>
<dbReference type="InterPro" id="IPR012878">
    <property type="entry name" value="Beta-AFase-like_GH127_cat"/>
</dbReference>
<dbReference type="InterPro" id="IPR006311">
    <property type="entry name" value="TAT_signal"/>
</dbReference>
<dbReference type="InterPro" id="IPR000772">
    <property type="entry name" value="Ricin_B_lectin"/>
</dbReference>
<keyword evidence="3" id="KW-1185">Reference proteome</keyword>
<comment type="caution">
    <text evidence="2">The sequence shown here is derived from an EMBL/GenBank/DDBJ whole genome shotgun (WGS) entry which is preliminary data.</text>
</comment>
<dbReference type="PROSITE" id="PS51318">
    <property type="entry name" value="TAT"/>
    <property type="match status" value="1"/>
</dbReference>
<dbReference type="Gene3D" id="2.80.10.50">
    <property type="match status" value="4"/>
</dbReference>
<dbReference type="GO" id="GO:0016787">
    <property type="term" value="F:hydrolase activity"/>
    <property type="evidence" value="ECO:0007669"/>
    <property type="project" value="UniProtKB-KW"/>
</dbReference>
<dbReference type="InterPro" id="IPR035992">
    <property type="entry name" value="Ricin_B-like_lectins"/>
</dbReference>
<dbReference type="EMBL" id="JAGIQL010000110">
    <property type="protein sequence ID" value="MBP0460338.1"/>
    <property type="molecule type" value="Genomic_DNA"/>
</dbReference>
<accession>A0A940MKU3</accession>
<dbReference type="SMART" id="SM00458">
    <property type="entry name" value="RICIN"/>
    <property type="match status" value="1"/>
</dbReference>
<evidence type="ECO:0000259" key="1">
    <source>
        <dbReference type="SMART" id="SM00458"/>
    </source>
</evidence>
<protein>
    <submittedName>
        <fullName evidence="2">Glycoside hydrolase family 127 protein</fullName>
    </submittedName>
</protein>
<dbReference type="Pfam" id="PF07944">
    <property type="entry name" value="Beta-AFase-like_GH127_cat"/>
    <property type="match status" value="1"/>
</dbReference>
<name>A0A940MKU3_9ACTN</name>
<dbReference type="AlphaFoldDB" id="A0A940MKU3"/>